<evidence type="ECO:0008006" key="3">
    <source>
        <dbReference type="Google" id="ProtNLM"/>
    </source>
</evidence>
<dbReference type="EMBL" id="CP032405">
    <property type="protein sequence ID" value="QRF50006.1"/>
    <property type="molecule type" value="Genomic_DNA"/>
</dbReference>
<evidence type="ECO:0000313" key="2">
    <source>
        <dbReference type="Proteomes" id="UP000596351"/>
    </source>
</evidence>
<keyword evidence="2" id="KW-1185">Reference proteome</keyword>
<dbReference type="Proteomes" id="UP000596351">
    <property type="component" value="Chromosome"/>
</dbReference>
<reference evidence="1 2" key="1">
    <citation type="submission" date="2018-09" db="EMBL/GenBank/DDBJ databases">
        <title>Rhizobium sp. MAE2-X.</title>
        <authorList>
            <person name="Lee Y."/>
            <person name="Jeon C.O."/>
        </authorList>
    </citation>
    <scope>NUCLEOTIDE SEQUENCE [LARGE SCALE GENOMIC DNA]</scope>
    <source>
        <strain evidence="1 2">MAE2-X</strain>
    </source>
</reference>
<protein>
    <recommendedName>
        <fullName evidence="3">DUF1834 family protein</fullName>
    </recommendedName>
</protein>
<proteinExistence type="predicted"/>
<name>A0ABX7EQ38_9HYPH</name>
<gene>
    <name evidence="1" type="ORF">D4A92_00365</name>
</gene>
<accession>A0ABX7EQ38</accession>
<dbReference type="RefSeq" id="WP_203017353.1">
    <property type="nucleotide sequence ID" value="NZ_CP032405.1"/>
</dbReference>
<organism evidence="1 2">
    <name type="scientific">Rhizobium rosettiformans</name>
    <dbReference type="NCBI Taxonomy" id="1368430"/>
    <lineage>
        <taxon>Bacteria</taxon>
        <taxon>Pseudomonadati</taxon>
        <taxon>Pseudomonadota</taxon>
        <taxon>Alphaproteobacteria</taxon>
        <taxon>Hyphomicrobiales</taxon>
        <taxon>Rhizobiaceae</taxon>
        <taxon>Rhizobium/Agrobacterium group</taxon>
        <taxon>Rhizobium</taxon>
    </lineage>
</organism>
<sequence length="194" mass="21225">MASFDLATIRRQEPLIIERLRQAFPAQTFGIERVPQSLSLAEFKRVVKQAPMLGLAWAGMQPQKDSGRQLKGVMQWRLILICRVSSGLEARFKGDRKDIGLDAMTDVALALIHGVTMKPVGVMEVTQAQSLVAEGYADDDIALAQIDFNFSFVTSPADYAISSPESFEQLGITWSLSGSEGPGAINDTIEPPQE</sequence>
<evidence type="ECO:0000313" key="1">
    <source>
        <dbReference type="EMBL" id="QRF50006.1"/>
    </source>
</evidence>